<evidence type="ECO:0000256" key="6">
    <source>
        <dbReference type="ARBA" id="ARBA00023077"/>
    </source>
</evidence>
<evidence type="ECO:0000256" key="2">
    <source>
        <dbReference type="ARBA" id="ARBA00022448"/>
    </source>
</evidence>
<organism evidence="11 12">
    <name type="scientific">Capnocytophaga haemolytica</name>
    <dbReference type="NCBI Taxonomy" id="45243"/>
    <lineage>
        <taxon>Bacteria</taxon>
        <taxon>Pseudomonadati</taxon>
        <taxon>Bacteroidota</taxon>
        <taxon>Flavobacteriia</taxon>
        <taxon>Flavobacteriales</taxon>
        <taxon>Flavobacteriaceae</taxon>
        <taxon>Capnocytophaga</taxon>
    </lineage>
</organism>
<evidence type="ECO:0000256" key="8">
    <source>
        <dbReference type="ARBA" id="ARBA00023170"/>
    </source>
</evidence>
<keyword evidence="7" id="KW-0472">Membrane</keyword>
<evidence type="ECO:0000256" key="7">
    <source>
        <dbReference type="ARBA" id="ARBA00023136"/>
    </source>
</evidence>
<dbReference type="Pfam" id="PF00593">
    <property type="entry name" value="TonB_dep_Rec_b-barrel"/>
    <property type="match status" value="1"/>
</dbReference>
<evidence type="ECO:0000256" key="5">
    <source>
        <dbReference type="ARBA" id="ARBA00022729"/>
    </source>
</evidence>
<dbReference type="EMBL" id="LT906449">
    <property type="protein sequence ID" value="SNV11772.1"/>
    <property type="molecule type" value="Genomic_DNA"/>
</dbReference>
<keyword evidence="3" id="KW-1134">Transmembrane beta strand</keyword>
<dbReference type="SUPFAM" id="SSF56935">
    <property type="entry name" value="Porins"/>
    <property type="match status" value="1"/>
</dbReference>
<protein>
    <submittedName>
        <fullName evidence="11">Outer membrane cobalamin receptor protein</fullName>
    </submittedName>
</protein>
<keyword evidence="2" id="KW-0813">Transport</keyword>
<evidence type="ECO:0000259" key="10">
    <source>
        <dbReference type="Pfam" id="PF00593"/>
    </source>
</evidence>
<name>A0AAX2H1W3_9FLAO</name>
<dbReference type="GO" id="GO:0009279">
    <property type="term" value="C:cell outer membrane"/>
    <property type="evidence" value="ECO:0007669"/>
    <property type="project" value="UniProtKB-SubCell"/>
</dbReference>
<evidence type="ECO:0000313" key="12">
    <source>
        <dbReference type="Proteomes" id="UP000215539"/>
    </source>
</evidence>
<dbReference type="InterPro" id="IPR039426">
    <property type="entry name" value="TonB-dep_rcpt-like"/>
</dbReference>
<comment type="subcellular location">
    <subcellularLocation>
        <location evidence="1">Cell outer membrane</location>
        <topology evidence="1">Multi-pass membrane protein</topology>
    </subcellularLocation>
</comment>
<gene>
    <name evidence="11" type="ORF">SAMEA44541418_01459</name>
</gene>
<proteinExistence type="predicted"/>
<reference evidence="11 12" key="1">
    <citation type="submission" date="2017-06" db="EMBL/GenBank/DDBJ databases">
        <authorList>
            <consortium name="Pathogen Informatics"/>
        </authorList>
    </citation>
    <scope>NUCLEOTIDE SEQUENCE [LARGE SCALE GENOMIC DNA]</scope>
    <source>
        <strain evidence="11 12">NCTC12947</strain>
    </source>
</reference>
<dbReference type="InterPro" id="IPR036942">
    <property type="entry name" value="Beta-barrel_TonB_sf"/>
</dbReference>
<dbReference type="InterPro" id="IPR000531">
    <property type="entry name" value="Beta-barrel_TonB"/>
</dbReference>
<keyword evidence="5" id="KW-0732">Signal</keyword>
<dbReference type="GO" id="GO:0015344">
    <property type="term" value="F:siderophore uptake transmembrane transporter activity"/>
    <property type="evidence" value="ECO:0007669"/>
    <property type="project" value="TreeGrafter"/>
</dbReference>
<dbReference type="GO" id="GO:0044718">
    <property type="term" value="P:siderophore transmembrane transport"/>
    <property type="evidence" value="ECO:0007669"/>
    <property type="project" value="TreeGrafter"/>
</dbReference>
<dbReference type="Gene3D" id="2.40.170.20">
    <property type="entry name" value="TonB-dependent receptor, beta-barrel domain"/>
    <property type="match status" value="1"/>
</dbReference>
<keyword evidence="9" id="KW-0998">Cell outer membrane</keyword>
<evidence type="ECO:0000256" key="1">
    <source>
        <dbReference type="ARBA" id="ARBA00004571"/>
    </source>
</evidence>
<dbReference type="PANTHER" id="PTHR30069:SF29">
    <property type="entry name" value="HEMOGLOBIN AND HEMOGLOBIN-HAPTOGLOBIN-BINDING PROTEIN 1-RELATED"/>
    <property type="match status" value="1"/>
</dbReference>
<feature type="domain" description="TonB-dependent receptor-like beta-barrel" evidence="10">
    <location>
        <begin position="105"/>
        <end position="470"/>
    </location>
</feature>
<accession>A0AAX2H1W3</accession>
<dbReference type="AlphaFoldDB" id="A0AAX2H1W3"/>
<keyword evidence="8 11" id="KW-0675">Receptor</keyword>
<evidence type="ECO:0000256" key="4">
    <source>
        <dbReference type="ARBA" id="ARBA00022692"/>
    </source>
</evidence>
<keyword evidence="6" id="KW-0798">TonB box</keyword>
<keyword evidence="4" id="KW-0812">Transmembrane</keyword>
<evidence type="ECO:0000313" key="11">
    <source>
        <dbReference type="EMBL" id="SNV11772.1"/>
    </source>
</evidence>
<dbReference type="PANTHER" id="PTHR30069">
    <property type="entry name" value="TONB-DEPENDENT OUTER MEMBRANE RECEPTOR"/>
    <property type="match status" value="1"/>
</dbReference>
<evidence type="ECO:0000256" key="3">
    <source>
        <dbReference type="ARBA" id="ARBA00022452"/>
    </source>
</evidence>
<sequence>MTLPNRKGAKVRRTHDGFEKYIIGGSLKAKKWYFNAIELEPIYVRTYKEIQGIEHDVREAHSRTEVYGVVLKLKKHDFLTAGLSLDSYSNLSALRLSLVDKALRRYEWDGSSYLSPSRYGGELGLDYPTDSDDRKTLFANRTNLEYLLSEQYSLSLNTLFTLANGYPHDALREQALGRQTAFPSRMRSLVAGLSYDYRSPKDKFLNSFTLRYYRYTMHTEKAHPHTGIRRYIDLDKSEIGLSNALRYRFTPTLMGKLSAGYDVRIPSESELLGDGVSITPSEALTPERNTSANVGLLYDLTAKHPTNAQIELNFFYNHLEDMIRYTEGLLGAQYVNFGQMRTIGVEFEAKADVSPSLYVYGNTTYQDLRDKRETEPLSHMANPTYNKRMPNIPYLLANAGVEYHRENLFGGRGKNTRLMLDLAFVEEYYYDFELTRLQKRRIPRHTTLDVGFEHSLRDRHLFLSGKVRNLTNAETYTELNRPLPGINWAVKLRVIF</sequence>
<evidence type="ECO:0000256" key="9">
    <source>
        <dbReference type="ARBA" id="ARBA00023237"/>
    </source>
</evidence>
<dbReference type="Proteomes" id="UP000215539">
    <property type="component" value="Chromosome 1"/>
</dbReference>